<dbReference type="Proteomes" id="UP000887458">
    <property type="component" value="Unassembled WGS sequence"/>
</dbReference>
<feature type="region of interest" description="Disordered" evidence="1">
    <location>
        <begin position="61"/>
        <end position="82"/>
    </location>
</feature>
<gene>
    <name evidence="2" type="ORF">DERP_006040</name>
</gene>
<comment type="caution">
    <text evidence="2">The sequence shown here is derived from an EMBL/GenBank/DDBJ whole genome shotgun (WGS) entry which is preliminary data.</text>
</comment>
<evidence type="ECO:0000313" key="2">
    <source>
        <dbReference type="EMBL" id="KAH9425432.1"/>
    </source>
</evidence>
<name>A0ABQ8JSB3_DERPT</name>
<accession>A0ABQ8JSB3</accession>
<keyword evidence="3" id="KW-1185">Reference proteome</keyword>
<reference evidence="2 3" key="2">
    <citation type="journal article" date="2022" name="Mol. Biol. Evol.">
        <title>Comparative Genomics Reveals Insights into the Divergent Evolution of Astigmatic Mites and Household Pest Adaptations.</title>
        <authorList>
            <person name="Xiong Q."/>
            <person name="Wan A.T."/>
            <person name="Liu X."/>
            <person name="Fung C.S."/>
            <person name="Xiao X."/>
            <person name="Malainual N."/>
            <person name="Hou J."/>
            <person name="Wang L."/>
            <person name="Wang M."/>
            <person name="Yang K.Y."/>
            <person name="Cui Y."/>
            <person name="Leung E.L."/>
            <person name="Nong W."/>
            <person name="Shin S.K."/>
            <person name="Au S.W."/>
            <person name="Jeong K.Y."/>
            <person name="Chew F.T."/>
            <person name="Hui J.H."/>
            <person name="Leung T.F."/>
            <person name="Tungtrongchitr A."/>
            <person name="Zhong N."/>
            <person name="Liu Z."/>
            <person name="Tsui S.K."/>
        </authorList>
    </citation>
    <scope>NUCLEOTIDE SEQUENCE [LARGE SCALE GENOMIC DNA]</scope>
    <source>
        <strain evidence="2">Derp</strain>
    </source>
</reference>
<dbReference type="EMBL" id="NJHN03000018">
    <property type="protein sequence ID" value="KAH9425432.1"/>
    <property type="molecule type" value="Genomic_DNA"/>
</dbReference>
<proteinExistence type="predicted"/>
<protein>
    <submittedName>
        <fullName evidence="2">Uncharacterized protein</fullName>
    </submittedName>
</protein>
<reference evidence="2 3" key="1">
    <citation type="journal article" date="2018" name="J. Allergy Clin. Immunol.">
        <title>High-quality assembly of Dermatophagoides pteronyssinus genome and transcriptome reveals a wide range of novel allergens.</title>
        <authorList>
            <person name="Liu X.Y."/>
            <person name="Yang K.Y."/>
            <person name="Wang M.Q."/>
            <person name="Kwok J.S."/>
            <person name="Zeng X."/>
            <person name="Yang Z."/>
            <person name="Xiao X.J."/>
            <person name="Lau C.P."/>
            <person name="Li Y."/>
            <person name="Huang Z.M."/>
            <person name="Ba J.G."/>
            <person name="Yim A.K."/>
            <person name="Ouyang C.Y."/>
            <person name="Ngai S.M."/>
            <person name="Chan T.F."/>
            <person name="Leung E.L."/>
            <person name="Liu L."/>
            <person name="Liu Z.G."/>
            <person name="Tsui S.K."/>
        </authorList>
    </citation>
    <scope>NUCLEOTIDE SEQUENCE [LARGE SCALE GENOMIC DNA]</scope>
    <source>
        <strain evidence="2">Derp</strain>
    </source>
</reference>
<evidence type="ECO:0000256" key="1">
    <source>
        <dbReference type="SAM" id="MobiDB-lite"/>
    </source>
</evidence>
<organism evidence="2 3">
    <name type="scientific">Dermatophagoides pteronyssinus</name>
    <name type="common">European house dust mite</name>
    <dbReference type="NCBI Taxonomy" id="6956"/>
    <lineage>
        <taxon>Eukaryota</taxon>
        <taxon>Metazoa</taxon>
        <taxon>Ecdysozoa</taxon>
        <taxon>Arthropoda</taxon>
        <taxon>Chelicerata</taxon>
        <taxon>Arachnida</taxon>
        <taxon>Acari</taxon>
        <taxon>Acariformes</taxon>
        <taxon>Sarcoptiformes</taxon>
        <taxon>Astigmata</taxon>
        <taxon>Psoroptidia</taxon>
        <taxon>Analgoidea</taxon>
        <taxon>Pyroglyphidae</taxon>
        <taxon>Dermatophagoidinae</taxon>
        <taxon>Dermatophagoides</taxon>
    </lineage>
</organism>
<sequence length="82" mass="9452">MLMLMTNKVQCKSKQAQTGIFCTFNGGGSKPNHYCHLLIENHYSEKIKNFNQKMVAQRKFDPEIHPSNCEPNDSSQKHPKFP</sequence>
<evidence type="ECO:0000313" key="3">
    <source>
        <dbReference type="Proteomes" id="UP000887458"/>
    </source>
</evidence>